<evidence type="ECO:0008006" key="4">
    <source>
        <dbReference type="Google" id="ProtNLM"/>
    </source>
</evidence>
<dbReference type="AlphaFoldDB" id="A0AA38RIX8"/>
<feature type="region of interest" description="Disordered" evidence="1">
    <location>
        <begin position="1"/>
        <end position="51"/>
    </location>
</feature>
<sequence length="441" mass="49078">MTCPASVRGYKGSSGLAEETDSSHYTSSDEASNFSSRATSPESDVSPHQTMVERKKREIVDSVMEIFVRELCKWFIQEFGIISHAGGGRGTKRSRDSSGSSSDKSPSNGAQKRHLDEEGYLGAGGDGEGDGKGNGGGKKRAKRLDVADLLLACPFFKHDPTRYGKVRTCCGPGFPTVHRVKEHLWRRHKLPNYCCPRCHSGFDKFEDFSSHLRASADLQCSISDDDPAEGVDAEKERRIRERKSPGRVTDAQKWEEIFQIIFPNDLIPSPYMDDAEGKPTSRYRMNEHVSRAAEYMQRELVPEVRRRLAREVDKEFDGVSERMKDRTLELVQDSMTKIIRVWEHSAGQVSPSSPSTPGPLDSGVATPERRASVPPCTAPPVPAFTDVLLDPVGALNSAEFPLQLEETDFLDQLVEAVYREDLEPWDSAYGTHDGYSVENCV</sequence>
<dbReference type="Proteomes" id="UP001174691">
    <property type="component" value="Unassembled WGS sequence"/>
</dbReference>
<organism evidence="2 3">
    <name type="scientific">Coniochaeta hoffmannii</name>
    <dbReference type="NCBI Taxonomy" id="91930"/>
    <lineage>
        <taxon>Eukaryota</taxon>
        <taxon>Fungi</taxon>
        <taxon>Dikarya</taxon>
        <taxon>Ascomycota</taxon>
        <taxon>Pezizomycotina</taxon>
        <taxon>Sordariomycetes</taxon>
        <taxon>Sordariomycetidae</taxon>
        <taxon>Coniochaetales</taxon>
        <taxon>Coniochaetaceae</taxon>
        <taxon>Coniochaeta</taxon>
    </lineage>
</organism>
<comment type="caution">
    <text evidence="2">The sequence shown here is derived from an EMBL/GenBank/DDBJ whole genome shotgun (WGS) entry which is preliminary data.</text>
</comment>
<accession>A0AA38RIX8</accession>
<feature type="region of interest" description="Disordered" evidence="1">
    <location>
        <begin position="346"/>
        <end position="375"/>
    </location>
</feature>
<name>A0AA38RIX8_9PEZI</name>
<proteinExistence type="predicted"/>
<keyword evidence="3" id="KW-1185">Reference proteome</keyword>
<evidence type="ECO:0000313" key="2">
    <source>
        <dbReference type="EMBL" id="KAJ9142601.1"/>
    </source>
</evidence>
<protein>
    <recommendedName>
        <fullName evidence="4">C2H2-type domain-containing protein</fullName>
    </recommendedName>
</protein>
<dbReference type="PANTHER" id="PTHR38166:SF1">
    <property type="entry name" value="C2H2-TYPE DOMAIN-CONTAINING PROTEIN"/>
    <property type="match status" value="1"/>
</dbReference>
<feature type="region of interest" description="Disordered" evidence="1">
    <location>
        <begin position="223"/>
        <end position="246"/>
    </location>
</feature>
<feature type="compositionally biased region" description="Polar residues" evidence="1">
    <location>
        <begin position="23"/>
        <end position="49"/>
    </location>
</feature>
<evidence type="ECO:0000313" key="3">
    <source>
        <dbReference type="Proteomes" id="UP001174691"/>
    </source>
</evidence>
<evidence type="ECO:0000256" key="1">
    <source>
        <dbReference type="SAM" id="MobiDB-lite"/>
    </source>
</evidence>
<feature type="compositionally biased region" description="Basic and acidic residues" evidence="1">
    <location>
        <begin position="232"/>
        <end position="246"/>
    </location>
</feature>
<dbReference type="PANTHER" id="PTHR38166">
    <property type="entry name" value="C2H2-TYPE DOMAIN-CONTAINING PROTEIN-RELATED"/>
    <property type="match status" value="1"/>
</dbReference>
<reference evidence="2" key="1">
    <citation type="submission" date="2022-07" db="EMBL/GenBank/DDBJ databases">
        <title>Fungi with potential for degradation of polypropylene.</title>
        <authorList>
            <person name="Gostincar C."/>
        </authorList>
    </citation>
    <scope>NUCLEOTIDE SEQUENCE</scope>
    <source>
        <strain evidence="2">EXF-13287</strain>
    </source>
</reference>
<gene>
    <name evidence="2" type="ORF">NKR19_g7145</name>
</gene>
<dbReference type="EMBL" id="JANBVN010000120">
    <property type="protein sequence ID" value="KAJ9142601.1"/>
    <property type="molecule type" value="Genomic_DNA"/>
</dbReference>
<feature type="compositionally biased region" description="Gly residues" evidence="1">
    <location>
        <begin position="121"/>
        <end position="136"/>
    </location>
</feature>
<feature type="region of interest" description="Disordered" evidence="1">
    <location>
        <begin position="86"/>
        <end position="139"/>
    </location>
</feature>